<feature type="transmembrane region" description="Helical" evidence="1">
    <location>
        <begin position="145"/>
        <end position="165"/>
    </location>
</feature>
<dbReference type="Proteomes" id="UP000190476">
    <property type="component" value="Chromosome I"/>
</dbReference>
<dbReference type="PANTHER" id="PTHR41309">
    <property type="entry name" value="MEMBRANE PROTEIN-RELATED"/>
    <property type="match status" value="1"/>
</dbReference>
<evidence type="ECO:0000313" key="3">
    <source>
        <dbReference type="Proteomes" id="UP000190476"/>
    </source>
</evidence>
<feature type="transmembrane region" description="Helical" evidence="1">
    <location>
        <begin position="117"/>
        <end position="136"/>
    </location>
</feature>
<organism evidence="2 3">
    <name type="scientific">Clostridium chauvoei JF4335</name>
    <dbReference type="NCBI Taxonomy" id="1351755"/>
    <lineage>
        <taxon>Bacteria</taxon>
        <taxon>Bacillati</taxon>
        <taxon>Bacillota</taxon>
        <taxon>Clostridia</taxon>
        <taxon>Eubacteriales</taxon>
        <taxon>Clostridiaceae</taxon>
        <taxon>Clostridium</taxon>
    </lineage>
</organism>
<dbReference type="RefSeq" id="WP_161493083.1">
    <property type="nucleotide sequence ID" value="NZ_CBML010000006.1"/>
</dbReference>
<dbReference type="Pfam" id="PF13346">
    <property type="entry name" value="ABC2_membrane_5"/>
    <property type="match status" value="1"/>
</dbReference>
<protein>
    <submittedName>
        <fullName evidence="2">Putative ABC-type transport system,multidrug-family permease</fullName>
    </submittedName>
</protein>
<evidence type="ECO:0000256" key="1">
    <source>
        <dbReference type="SAM" id="Phobius"/>
    </source>
</evidence>
<keyword evidence="1" id="KW-0472">Membrane</keyword>
<dbReference type="STRING" id="1351755.CCH01_06830"/>
<keyword evidence="1" id="KW-1133">Transmembrane helix</keyword>
<dbReference type="PANTHER" id="PTHR41309:SF2">
    <property type="entry name" value="MEMBRANE PROTEIN"/>
    <property type="match status" value="1"/>
</dbReference>
<feature type="transmembrane region" description="Helical" evidence="1">
    <location>
        <begin position="12"/>
        <end position="32"/>
    </location>
</feature>
<feature type="transmembrane region" description="Helical" evidence="1">
    <location>
        <begin position="38"/>
        <end position="58"/>
    </location>
</feature>
<dbReference type="AlphaFoldDB" id="A0A1U6J2H0"/>
<evidence type="ECO:0000313" key="2">
    <source>
        <dbReference type="EMBL" id="SLK14457.1"/>
    </source>
</evidence>
<dbReference type="InterPro" id="IPR025699">
    <property type="entry name" value="ABC2_memb-like"/>
</dbReference>
<dbReference type="EMBL" id="LT799839">
    <property type="protein sequence ID" value="SLK14457.1"/>
    <property type="molecule type" value="Genomic_DNA"/>
</dbReference>
<feature type="transmembrane region" description="Helical" evidence="1">
    <location>
        <begin position="79"/>
        <end position="101"/>
    </location>
</feature>
<keyword evidence="3" id="KW-1185">Reference proteome</keyword>
<dbReference type="GeneID" id="66301043"/>
<gene>
    <name evidence="2" type="ORF">CCH01_06830</name>
</gene>
<proteinExistence type="predicted"/>
<keyword evidence="1" id="KW-0812">Transmembrane</keyword>
<reference evidence="3" key="1">
    <citation type="submission" date="2017-03" db="EMBL/GenBank/DDBJ databases">
        <authorList>
            <person name="Falquet L."/>
            <person name="Falquet L."/>
        </authorList>
    </citation>
    <scope>NUCLEOTIDE SEQUENCE [LARGE SCALE GENOMIC DNA]</scope>
</reference>
<accession>A0A1U6J2H0</accession>
<feature type="transmembrane region" description="Helical" evidence="1">
    <location>
        <begin position="185"/>
        <end position="206"/>
    </location>
</feature>
<sequence length="215" mass="25463">MFNLIKKDFINTLRIISVKSVLIIIFLSFILLPMINYYIPRFLPIVTTYFIVVNTFYCDYENKSDRFILSMPLKREDVIYSKYIFSISILLITIIITSIIASEKLFFLSRFIVMEDIYISINLFLIIMSIILPISFKYPYRTSKILNPIISILVGLFTFKFLSLISMKLNGLEEVAFKWIDTKYINFTTITIFFIVVFIFSMYVSVKFYKKKDIV</sequence>
<name>A0A1U6J2H0_9CLOT</name>